<comment type="caution">
    <text evidence="2">The sequence shown here is derived from an EMBL/GenBank/DDBJ whole genome shotgun (WGS) entry which is preliminary data.</text>
</comment>
<feature type="transmembrane region" description="Helical" evidence="1">
    <location>
        <begin position="12"/>
        <end position="29"/>
    </location>
</feature>
<keyword evidence="1" id="KW-0812">Transmembrane</keyword>
<dbReference type="EMBL" id="WWEU01000002">
    <property type="protein sequence ID" value="MYM58971.1"/>
    <property type="molecule type" value="Genomic_DNA"/>
</dbReference>
<proteinExistence type="predicted"/>
<keyword evidence="1" id="KW-1133">Transmembrane helix</keyword>
<dbReference type="AlphaFoldDB" id="A0A6L8LSA6"/>
<dbReference type="Proteomes" id="UP000478571">
    <property type="component" value="Unassembled WGS sequence"/>
</dbReference>
<name>A0A6L8LSA6_9VIBR</name>
<protein>
    <submittedName>
        <fullName evidence="2">Uncharacterized protein</fullName>
    </submittedName>
</protein>
<reference evidence="2 3" key="1">
    <citation type="submission" date="2020-01" db="EMBL/GenBank/DDBJ databases">
        <title>Draft Genome Sequence of Vibrio sp. strain OCN044, Isolated from a Healthy Coral at Palmyra Atoll.</title>
        <authorList>
            <person name="Videau P."/>
            <person name="Loughran R."/>
            <person name="Esquivel A."/>
            <person name="Deadmond M."/>
            <person name="Paddock B.E."/>
            <person name="Saw J.H."/>
            <person name="Ushijima B."/>
        </authorList>
    </citation>
    <scope>NUCLEOTIDE SEQUENCE [LARGE SCALE GENOMIC DNA]</scope>
    <source>
        <strain evidence="2 3">OCN044</strain>
    </source>
</reference>
<gene>
    <name evidence="2" type="ORF">GTG28_07015</name>
</gene>
<accession>A0A6L8LSA6</accession>
<keyword evidence="3" id="KW-1185">Reference proteome</keyword>
<evidence type="ECO:0000313" key="2">
    <source>
        <dbReference type="EMBL" id="MYM58971.1"/>
    </source>
</evidence>
<feature type="transmembrane region" description="Helical" evidence="1">
    <location>
        <begin position="41"/>
        <end position="60"/>
    </location>
</feature>
<organism evidence="2 3">
    <name type="scientific">Vibrio tetraodonis subsp. pristinus</name>
    <dbReference type="NCBI Taxonomy" id="2695891"/>
    <lineage>
        <taxon>Bacteria</taxon>
        <taxon>Pseudomonadati</taxon>
        <taxon>Pseudomonadota</taxon>
        <taxon>Gammaproteobacteria</taxon>
        <taxon>Vibrionales</taxon>
        <taxon>Vibrionaceae</taxon>
        <taxon>Vibrio</taxon>
    </lineage>
</organism>
<evidence type="ECO:0000256" key="1">
    <source>
        <dbReference type="SAM" id="Phobius"/>
    </source>
</evidence>
<keyword evidence="1" id="KW-0472">Membrane</keyword>
<dbReference type="RefSeq" id="WP_160928346.1">
    <property type="nucleotide sequence ID" value="NZ_WWEU01000002.1"/>
</dbReference>
<evidence type="ECO:0000313" key="3">
    <source>
        <dbReference type="Proteomes" id="UP000478571"/>
    </source>
</evidence>
<sequence>MKRDHPVMVTSKIIAVVCIGPQMLYRSYIELLNGVTTPYDYVYIGFLTHILFVLIKFLWLDKDTNQYD</sequence>